<dbReference type="CDD" id="cd22958">
    <property type="entry name" value="DD_DPY30_SDC1-like"/>
    <property type="match status" value="1"/>
</dbReference>
<evidence type="ECO:0000313" key="9">
    <source>
        <dbReference type="EMBL" id="VDP22154.1"/>
    </source>
</evidence>
<sequence>MRLLGDDGEQRHQQSQRRRTDERLVETAAALMQMAEKTLAIVKPEASEQLKQIETEILKQNLTIAADTAFGQSNRESVVSACIDFVSGTEGLRCSKPRKDIILTKEQCADFCMDSSVCQSFCYPTEKLAGKTCHAMLLSGRHAIGKWRRAIEYLQSPITDSADTSPVLRLNLPKNSVHASENFIRAQREIEFIFPEVELEPWSEEIMNYLSAEVIPTLSKCLMEMVAADPEDPLMWLAKCLKEKALATESC</sequence>
<keyword evidence="2" id="KW-0808">Transferase</keyword>
<accession>A0A183J057</accession>
<dbReference type="InterPro" id="IPR007858">
    <property type="entry name" value="Dpy-30_motif"/>
</dbReference>
<evidence type="ECO:0000256" key="3">
    <source>
        <dbReference type="ARBA" id="ARBA00022741"/>
    </source>
</evidence>
<dbReference type="InterPro" id="IPR034907">
    <property type="entry name" value="NDK-like_dom"/>
</dbReference>
<dbReference type="GO" id="GO:0016301">
    <property type="term" value="F:kinase activity"/>
    <property type="evidence" value="ECO:0007669"/>
    <property type="project" value="UniProtKB-KW"/>
</dbReference>
<evidence type="ECO:0000313" key="10">
    <source>
        <dbReference type="Proteomes" id="UP000270296"/>
    </source>
</evidence>
<dbReference type="SMART" id="SM00562">
    <property type="entry name" value="NDK"/>
    <property type="match status" value="1"/>
</dbReference>
<feature type="region of interest" description="Disordered" evidence="7">
    <location>
        <begin position="1"/>
        <end position="22"/>
    </location>
</feature>
<gene>
    <name evidence="9" type="ORF">SBAD_LOCUS9257</name>
</gene>
<evidence type="ECO:0000259" key="8">
    <source>
        <dbReference type="SMART" id="SM00562"/>
    </source>
</evidence>
<dbReference type="PANTHER" id="PTHR46161">
    <property type="entry name" value="NUCLEOSIDE DIPHOSPHATE KINASE"/>
    <property type="match status" value="1"/>
</dbReference>
<evidence type="ECO:0000313" key="11">
    <source>
        <dbReference type="WBParaSite" id="SBAD_0000958601-mRNA-1"/>
    </source>
</evidence>
<evidence type="ECO:0000256" key="5">
    <source>
        <dbReference type="ARBA" id="ARBA00022840"/>
    </source>
</evidence>
<dbReference type="WBParaSite" id="SBAD_0000958601-mRNA-1">
    <property type="protein sequence ID" value="SBAD_0000958601-mRNA-1"/>
    <property type="gene ID" value="SBAD_0000958601"/>
</dbReference>
<protein>
    <submittedName>
        <fullName evidence="11">NDK domain-containing protein</fullName>
    </submittedName>
</protein>
<name>A0A183J057_9BILA</name>
<dbReference type="AlphaFoldDB" id="A0A183J057"/>
<dbReference type="Pfam" id="PF05186">
    <property type="entry name" value="Dpy-30"/>
    <property type="match status" value="1"/>
</dbReference>
<evidence type="ECO:0000256" key="6">
    <source>
        <dbReference type="PROSITE-ProRule" id="PRU00706"/>
    </source>
</evidence>
<dbReference type="OrthoDB" id="1729737at2759"/>
<dbReference type="Gene3D" id="3.30.70.141">
    <property type="entry name" value="Nucleoside diphosphate kinase-like domain"/>
    <property type="match status" value="1"/>
</dbReference>
<keyword evidence="3" id="KW-0547">Nucleotide-binding</keyword>
<keyword evidence="10" id="KW-1185">Reference proteome</keyword>
<proteinExistence type="inferred from homology"/>
<keyword evidence="4" id="KW-0418">Kinase</keyword>
<reference evidence="9 10" key="2">
    <citation type="submission" date="2018-11" db="EMBL/GenBank/DDBJ databases">
        <authorList>
            <consortium name="Pathogen Informatics"/>
        </authorList>
    </citation>
    <scope>NUCLEOTIDE SEQUENCE [LARGE SCALE GENOMIC DNA]</scope>
</reference>
<evidence type="ECO:0000256" key="7">
    <source>
        <dbReference type="SAM" id="MobiDB-lite"/>
    </source>
</evidence>
<evidence type="ECO:0000256" key="2">
    <source>
        <dbReference type="ARBA" id="ARBA00022679"/>
    </source>
</evidence>
<dbReference type="SUPFAM" id="SSF54919">
    <property type="entry name" value="Nucleoside diphosphate kinase, NDK"/>
    <property type="match status" value="1"/>
</dbReference>
<dbReference type="PANTHER" id="PTHR46161:SF3">
    <property type="entry name" value="NUCLEOSIDE DIPHOSPHATE KINASE DDB_G0292928-RELATED"/>
    <property type="match status" value="1"/>
</dbReference>
<reference evidence="11" key="1">
    <citation type="submission" date="2016-06" db="UniProtKB">
        <authorList>
            <consortium name="WormBaseParasite"/>
        </authorList>
    </citation>
    <scope>IDENTIFICATION</scope>
</reference>
<dbReference type="PROSITE" id="PS51374">
    <property type="entry name" value="NDPK_LIKE"/>
    <property type="match status" value="1"/>
</dbReference>
<comment type="caution">
    <text evidence="6">Lacks conserved residue(s) required for the propagation of feature annotation.</text>
</comment>
<evidence type="ECO:0000256" key="4">
    <source>
        <dbReference type="ARBA" id="ARBA00022777"/>
    </source>
</evidence>
<dbReference type="Proteomes" id="UP000270296">
    <property type="component" value="Unassembled WGS sequence"/>
</dbReference>
<comment type="similarity">
    <text evidence="1 6">Belongs to the NDK family.</text>
</comment>
<organism evidence="11">
    <name type="scientific">Soboliphyme baturini</name>
    <dbReference type="NCBI Taxonomy" id="241478"/>
    <lineage>
        <taxon>Eukaryota</taxon>
        <taxon>Metazoa</taxon>
        <taxon>Ecdysozoa</taxon>
        <taxon>Nematoda</taxon>
        <taxon>Enoplea</taxon>
        <taxon>Dorylaimia</taxon>
        <taxon>Dioctophymatida</taxon>
        <taxon>Dioctophymatoidea</taxon>
        <taxon>Soboliphymatidae</taxon>
        <taxon>Soboliphyme</taxon>
    </lineage>
</organism>
<evidence type="ECO:0000256" key="1">
    <source>
        <dbReference type="ARBA" id="ARBA00008142"/>
    </source>
</evidence>
<dbReference type="GO" id="GO:0005524">
    <property type="term" value="F:ATP binding"/>
    <property type="evidence" value="ECO:0007669"/>
    <property type="project" value="UniProtKB-KW"/>
</dbReference>
<dbReference type="EMBL" id="UZAM01012502">
    <property type="protein sequence ID" value="VDP22154.1"/>
    <property type="molecule type" value="Genomic_DNA"/>
</dbReference>
<feature type="domain" description="Nucleoside diphosphate kinase-like" evidence="8">
    <location>
        <begin position="35"/>
        <end position="201"/>
    </location>
</feature>
<dbReference type="InterPro" id="IPR036850">
    <property type="entry name" value="NDK-like_dom_sf"/>
</dbReference>
<keyword evidence="5" id="KW-0067">ATP-binding</keyword>